<organism evidence="2 3">
    <name type="scientific">Pelobates cultripes</name>
    <name type="common">Western spadefoot toad</name>
    <dbReference type="NCBI Taxonomy" id="61616"/>
    <lineage>
        <taxon>Eukaryota</taxon>
        <taxon>Metazoa</taxon>
        <taxon>Chordata</taxon>
        <taxon>Craniata</taxon>
        <taxon>Vertebrata</taxon>
        <taxon>Euteleostomi</taxon>
        <taxon>Amphibia</taxon>
        <taxon>Batrachia</taxon>
        <taxon>Anura</taxon>
        <taxon>Pelobatoidea</taxon>
        <taxon>Pelobatidae</taxon>
        <taxon>Pelobates</taxon>
    </lineage>
</organism>
<evidence type="ECO:0000256" key="1">
    <source>
        <dbReference type="SAM" id="MobiDB-lite"/>
    </source>
</evidence>
<sequence length="275" mass="30683">MDSHKEAPSVADMLTSQRPTLNPPRAGDPPSEAFSSDILHSLAEVKGYLLVEITCIATEVKAEIAAIESRIRIIEQSMDHVVSVHNTAATLTNKFLHRITDLEIELEDASNRSRCDNLRICGLPETVEEAELEGTLVACFHHSLPDIPEHLWLVDKVHSALSARGPKNSPPRDVMKWHYFKTKEAILWHSRTQDYAHEGNDLQLYQDVALATLPPYKILVFNSPKLAVLLPSMDIPTFLRDLHIHVPEGLHIPSTCAETLSMLPGARDDQHLLPA</sequence>
<feature type="region of interest" description="Disordered" evidence="1">
    <location>
        <begin position="1"/>
        <end position="33"/>
    </location>
</feature>
<name>A0AAD1W1F8_PELCU</name>
<evidence type="ECO:0000313" key="3">
    <source>
        <dbReference type="Proteomes" id="UP001295444"/>
    </source>
</evidence>
<accession>A0AAD1W1F8</accession>
<dbReference type="AlphaFoldDB" id="A0AAD1W1F8"/>
<protein>
    <submittedName>
        <fullName evidence="2">Uncharacterized protein</fullName>
    </submittedName>
</protein>
<dbReference type="Gene3D" id="3.30.70.1820">
    <property type="entry name" value="L1 transposable element, RRM domain"/>
    <property type="match status" value="1"/>
</dbReference>
<reference evidence="2" key="1">
    <citation type="submission" date="2022-03" db="EMBL/GenBank/DDBJ databases">
        <authorList>
            <person name="Alioto T."/>
            <person name="Alioto T."/>
            <person name="Gomez Garrido J."/>
        </authorList>
    </citation>
    <scope>NUCLEOTIDE SEQUENCE</scope>
</reference>
<dbReference type="InterPro" id="IPR004244">
    <property type="entry name" value="Transposase_22"/>
</dbReference>
<dbReference type="PANTHER" id="PTHR11505">
    <property type="entry name" value="L1 TRANSPOSABLE ELEMENT-RELATED"/>
    <property type="match status" value="1"/>
</dbReference>
<proteinExistence type="predicted"/>
<dbReference type="EMBL" id="OW240915">
    <property type="protein sequence ID" value="CAH2284690.1"/>
    <property type="molecule type" value="Genomic_DNA"/>
</dbReference>
<gene>
    <name evidence="2" type="ORF">PECUL_23A042098</name>
</gene>
<keyword evidence="3" id="KW-1185">Reference proteome</keyword>
<evidence type="ECO:0000313" key="2">
    <source>
        <dbReference type="EMBL" id="CAH2284690.1"/>
    </source>
</evidence>
<dbReference type="Proteomes" id="UP001295444">
    <property type="component" value="Chromosome 04"/>
</dbReference>